<dbReference type="EMBL" id="JAQJAN010000020">
    <property type="protein sequence ID" value="KAJ5704059.1"/>
    <property type="molecule type" value="Genomic_DNA"/>
</dbReference>
<reference evidence="2" key="1">
    <citation type="journal article" date="2023" name="IMA Fungus">
        <title>Comparative genomic study of the Penicillium genus elucidates a diverse pangenome and 15 lateral gene transfer events.</title>
        <authorList>
            <person name="Petersen C."/>
            <person name="Sorensen T."/>
            <person name="Nielsen M.R."/>
            <person name="Sondergaard T.E."/>
            <person name="Sorensen J.L."/>
            <person name="Fitzpatrick D.A."/>
            <person name="Frisvad J.C."/>
            <person name="Nielsen K.L."/>
        </authorList>
    </citation>
    <scope>NUCLEOTIDE SEQUENCE</scope>
    <source>
        <strain evidence="2">IBT 17514</strain>
    </source>
</reference>
<keyword evidence="3" id="KW-1185">Reference proteome</keyword>
<accession>A0AAD6MQX7</accession>
<feature type="compositionally biased region" description="Polar residues" evidence="1">
    <location>
        <begin position="108"/>
        <end position="131"/>
    </location>
</feature>
<organism evidence="2 3">
    <name type="scientific">Penicillium malachiteum</name>
    <dbReference type="NCBI Taxonomy" id="1324776"/>
    <lineage>
        <taxon>Eukaryota</taxon>
        <taxon>Fungi</taxon>
        <taxon>Dikarya</taxon>
        <taxon>Ascomycota</taxon>
        <taxon>Pezizomycotina</taxon>
        <taxon>Eurotiomycetes</taxon>
        <taxon>Eurotiomycetidae</taxon>
        <taxon>Eurotiales</taxon>
        <taxon>Aspergillaceae</taxon>
        <taxon>Penicillium</taxon>
    </lineage>
</organism>
<evidence type="ECO:0000313" key="3">
    <source>
        <dbReference type="Proteomes" id="UP001215712"/>
    </source>
</evidence>
<dbReference type="Proteomes" id="UP001215712">
    <property type="component" value="Unassembled WGS sequence"/>
</dbReference>
<name>A0AAD6MQX7_9EURO</name>
<feature type="compositionally biased region" description="Basic and acidic residues" evidence="1">
    <location>
        <begin position="94"/>
        <end position="103"/>
    </location>
</feature>
<evidence type="ECO:0000256" key="1">
    <source>
        <dbReference type="SAM" id="MobiDB-lite"/>
    </source>
</evidence>
<proteinExistence type="predicted"/>
<dbReference type="AlphaFoldDB" id="A0AAD6MQX7"/>
<protein>
    <submittedName>
        <fullName evidence="2">Uncharacterized protein</fullName>
    </submittedName>
</protein>
<comment type="caution">
    <text evidence="2">The sequence shown here is derived from an EMBL/GenBank/DDBJ whole genome shotgun (WGS) entry which is preliminary data.</text>
</comment>
<feature type="region of interest" description="Disordered" evidence="1">
    <location>
        <begin position="1"/>
        <end position="160"/>
    </location>
</feature>
<reference evidence="2" key="2">
    <citation type="submission" date="2023-01" db="EMBL/GenBank/DDBJ databases">
        <authorList>
            <person name="Petersen C."/>
        </authorList>
    </citation>
    <scope>NUCLEOTIDE SEQUENCE</scope>
    <source>
        <strain evidence="2">IBT 17514</strain>
    </source>
</reference>
<evidence type="ECO:0000313" key="2">
    <source>
        <dbReference type="EMBL" id="KAJ5704059.1"/>
    </source>
</evidence>
<sequence length="192" mass="21108">MSSSWTPFYNGQPPIGFRNGRPFYNQVSPNAQRPPIPIKENLKNGSRGQILAGSAPESSPPSFETQRRQQGALEFPYGDRPPNFARAQTAPVENRSDFPRREPYLPGTQMNNEYRNYKNADSQAGQASTAYKNGVKQAKRNGRPSGTENKPSGKGVSLYSEGHRTVAPLAESASSKAQRLVFFKKSSGTINT</sequence>
<gene>
    <name evidence="2" type="ORF">N7493_011197</name>
</gene>